<proteinExistence type="predicted"/>
<reference evidence="2" key="1">
    <citation type="journal article" date="2019" name="Int. J. Syst. Evol. Microbiol.">
        <title>The Global Catalogue of Microorganisms (GCM) 10K type strain sequencing project: providing services to taxonomists for standard genome sequencing and annotation.</title>
        <authorList>
            <consortium name="The Broad Institute Genomics Platform"/>
            <consortium name="The Broad Institute Genome Sequencing Center for Infectious Disease"/>
            <person name="Wu L."/>
            <person name="Ma J."/>
        </authorList>
    </citation>
    <scope>NUCLEOTIDE SEQUENCE [LARGE SCALE GENOMIC DNA]</scope>
    <source>
        <strain evidence="2">CGMCC 1.15928</strain>
    </source>
</reference>
<keyword evidence="2" id="KW-1185">Reference proteome</keyword>
<comment type="caution">
    <text evidence="1">The sequence shown here is derived from an EMBL/GenBank/DDBJ whole genome shotgun (WGS) entry which is preliminary data.</text>
</comment>
<protein>
    <recommendedName>
        <fullName evidence="3">DGQHR domain-containing protein</fullName>
    </recommendedName>
</protein>
<dbReference type="Pfam" id="PF14072">
    <property type="entry name" value="DndB"/>
    <property type="match status" value="1"/>
</dbReference>
<organism evidence="1 2">
    <name type="scientific">Henriciella pelagia</name>
    <dbReference type="NCBI Taxonomy" id="1977912"/>
    <lineage>
        <taxon>Bacteria</taxon>
        <taxon>Pseudomonadati</taxon>
        <taxon>Pseudomonadota</taxon>
        <taxon>Alphaproteobacteria</taxon>
        <taxon>Hyphomonadales</taxon>
        <taxon>Hyphomonadaceae</taxon>
        <taxon>Henriciella</taxon>
    </lineage>
</organism>
<sequence>MFGKNEDLPTPLNAEMESLDDLDSGSGANARPINVFIGHNLGHRVFTMSVPFMDFYELSDVANHPDAGPVAQRRLDPNHSKKLAVYMLKGLISAAALRRQSKGLDVPPIFESLLHELGSQPYFSLQPIVCSIRTVKPGGSDLGGKRLVTAEGETAAFKIFLAQRHILWVIDGQHRRDGANSVVQFLKQVSTSGRYPAKTAALFPRKGDDATDEEMLVWNEVYQAMRSYATLSVEVHLGLNVDEERQLFHDLNQLGKKVDKSLALSFDSSNPITSYIKETLVAGGVVDVVDKEPRNWSEDEGSIALKDLVSVNAIAFLNKGNVAGATPAGIEPKIDTVHRMWESIIEVPHFGDERAKEKTILAQPVVLKAVAKLVYDFKFNRRRSESSDAQYEKLMEELANVDFSHNNPVWRYYQLSEDERENLGIAGLAEYLPEDDGANRDPGLFQDGLMRFGAKHNDIFPLIGDMIRWQLGLENRHA</sequence>
<accession>A0ABQ1JUJ3</accession>
<evidence type="ECO:0000313" key="1">
    <source>
        <dbReference type="EMBL" id="GGB74898.1"/>
    </source>
</evidence>
<dbReference type="RefSeq" id="WP_198943695.1">
    <property type="nucleotide sequence ID" value="NZ_BMKF01000002.1"/>
</dbReference>
<name>A0ABQ1JUJ3_9PROT</name>
<evidence type="ECO:0008006" key="3">
    <source>
        <dbReference type="Google" id="ProtNLM"/>
    </source>
</evidence>
<gene>
    <name evidence="1" type="ORF">GCM10011503_24500</name>
</gene>
<evidence type="ECO:0000313" key="2">
    <source>
        <dbReference type="Proteomes" id="UP000628854"/>
    </source>
</evidence>
<dbReference type="EMBL" id="BMKF01000002">
    <property type="protein sequence ID" value="GGB74898.1"/>
    <property type="molecule type" value="Genomic_DNA"/>
</dbReference>
<dbReference type="Proteomes" id="UP000628854">
    <property type="component" value="Unassembled WGS sequence"/>
</dbReference>
<dbReference type="InterPro" id="IPR017642">
    <property type="entry name" value="DNA_S_mod_DndB"/>
</dbReference>